<comment type="caution">
    <text evidence="1">The sequence shown here is derived from an EMBL/GenBank/DDBJ whole genome shotgun (WGS) entry which is preliminary data.</text>
</comment>
<evidence type="ECO:0008006" key="3">
    <source>
        <dbReference type="Google" id="ProtNLM"/>
    </source>
</evidence>
<sequence>MDYYEWLSGKIGILVKELEEQLGREFNYDLEVASGAARHSEAMMRHGTCYHAPKEYLGIVRVELINSAFAHYNNDSIELTIKKIAVDFINSPHHASLRRHSSIGCGLAIREIENGIVLFATLRLKG</sequence>
<organism evidence="1 2">
    <name type="scientific">Candidatus Jorgensenbacteria bacterium RIFCSPLOWO2_12_FULL_42_11</name>
    <dbReference type="NCBI Taxonomy" id="1798473"/>
    <lineage>
        <taxon>Bacteria</taxon>
        <taxon>Candidatus Joergenseniibacteriota</taxon>
    </lineage>
</organism>
<reference evidence="1 2" key="1">
    <citation type="journal article" date="2016" name="Nat. Commun.">
        <title>Thousands of microbial genomes shed light on interconnected biogeochemical processes in an aquifer system.</title>
        <authorList>
            <person name="Anantharaman K."/>
            <person name="Brown C.T."/>
            <person name="Hug L.A."/>
            <person name="Sharon I."/>
            <person name="Castelle C.J."/>
            <person name="Probst A.J."/>
            <person name="Thomas B.C."/>
            <person name="Singh A."/>
            <person name="Wilkins M.J."/>
            <person name="Karaoz U."/>
            <person name="Brodie E.L."/>
            <person name="Williams K.H."/>
            <person name="Hubbard S.S."/>
            <person name="Banfield J.F."/>
        </authorList>
    </citation>
    <scope>NUCLEOTIDE SEQUENCE [LARGE SCALE GENOMIC DNA]</scope>
</reference>
<protein>
    <recommendedName>
        <fullName evidence="3">SCP domain-containing protein</fullName>
    </recommendedName>
</protein>
<dbReference type="Proteomes" id="UP000176633">
    <property type="component" value="Unassembled WGS sequence"/>
</dbReference>
<name>A0A1F6C182_9BACT</name>
<dbReference type="EMBL" id="MFKM01000030">
    <property type="protein sequence ID" value="OGG42949.1"/>
    <property type="molecule type" value="Genomic_DNA"/>
</dbReference>
<accession>A0A1F6C182</accession>
<evidence type="ECO:0000313" key="1">
    <source>
        <dbReference type="EMBL" id="OGG42949.1"/>
    </source>
</evidence>
<evidence type="ECO:0000313" key="2">
    <source>
        <dbReference type="Proteomes" id="UP000176633"/>
    </source>
</evidence>
<gene>
    <name evidence="1" type="ORF">A3G50_00210</name>
</gene>
<proteinExistence type="predicted"/>
<dbReference type="AlphaFoldDB" id="A0A1F6C182"/>